<dbReference type="InterPro" id="IPR009776">
    <property type="entry name" value="Spore_0_M"/>
</dbReference>
<dbReference type="Proteomes" id="UP000233482">
    <property type="component" value="Unassembled WGS sequence"/>
</dbReference>
<protein>
    <recommendedName>
        <fullName evidence="3">Sporulation protein</fullName>
    </recommendedName>
</protein>
<evidence type="ECO:0008006" key="3">
    <source>
        <dbReference type="Google" id="ProtNLM"/>
    </source>
</evidence>
<accession>A0A855GTT1</accession>
<organism evidence="1 2">
    <name type="scientific">Macrococcoides caseolyticum</name>
    <dbReference type="NCBI Taxonomy" id="69966"/>
    <lineage>
        <taxon>Bacteria</taxon>
        <taxon>Bacillati</taxon>
        <taxon>Bacillota</taxon>
        <taxon>Bacilli</taxon>
        <taxon>Bacillales</taxon>
        <taxon>Staphylococcaceae</taxon>
        <taxon>Macrococcoides</taxon>
    </lineage>
</organism>
<dbReference type="Pfam" id="PF07070">
    <property type="entry name" value="Spo0M"/>
    <property type="match status" value="1"/>
</dbReference>
<proteinExistence type="predicted"/>
<comment type="caution">
    <text evidence="1">The sequence shown here is derived from an EMBL/GenBank/DDBJ whole genome shotgun (WGS) entry which is preliminary data.</text>
</comment>
<name>A0A855GTT1_9STAP</name>
<evidence type="ECO:0000313" key="2">
    <source>
        <dbReference type="Proteomes" id="UP000233482"/>
    </source>
</evidence>
<gene>
    <name evidence="1" type="ORF">CW686_05975</name>
</gene>
<reference evidence="1 2" key="1">
    <citation type="submission" date="2017-12" db="EMBL/GenBank/DDBJ databases">
        <title>Genomics of Macrococcus caseolyticus.</title>
        <authorList>
            <person name="MacFadyen A.C."/>
            <person name="Paterson G.K."/>
        </authorList>
    </citation>
    <scope>NUCLEOTIDE SEQUENCE [LARGE SCALE GENOMIC DNA]</scope>
    <source>
        <strain evidence="1 2">5788_EF188</strain>
    </source>
</reference>
<sequence length="156" mass="18176">MIDLMLLLYFKFSINYATIEVTYIRRVIMFKELLTSIGIGDSKVNTKLEKTSFRLDEDINGVVDVHELDGLEIDHIELSLIERKENKDEMSQFEYLDEKLASFTIENRGSETIPFTFPAIHNVEDVNHTFVIITHVFVSSSVDYYDEDEIYFESVS</sequence>
<dbReference type="EMBL" id="PIXC01000011">
    <property type="protein sequence ID" value="PKE26215.1"/>
    <property type="molecule type" value="Genomic_DNA"/>
</dbReference>
<evidence type="ECO:0000313" key="1">
    <source>
        <dbReference type="EMBL" id="PKE26215.1"/>
    </source>
</evidence>
<dbReference type="AlphaFoldDB" id="A0A855GTT1"/>